<dbReference type="InterPro" id="IPR007590">
    <property type="entry name" value="Saf4/Yju2"/>
</dbReference>
<protein>
    <recommendedName>
        <fullName evidence="8">Splicing factor YJU2</fullName>
    </recommendedName>
</protein>
<comment type="function">
    <text evidence="8">Part of the spliceosome which catalyzes two sequential transesterification reactions, first the excision of the non-coding intron from pre-mRNA and then the ligation of the coding exons to form the mature mRNA. Plays a role in stabilizing the structure of the spliceosome catalytic core and docking of the branch helix into the active site, producing 5'-exon and lariat intron-3'-intermediates.</text>
</comment>
<dbReference type="PANTHER" id="PTHR12111">
    <property type="entry name" value="SPLICING FACTOR YJU2"/>
    <property type="match status" value="1"/>
</dbReference>
<evidence type="ECO:0000256" key="2">
    <source>
        <dbReference type="ARBA" id="ARBA00022664"/>
    </source>
</evidence>
<dbReference type="GO" id="GO:0000349">
    <property type="term" value="P:generation of catalytic spliceosome for first transesterification step"/>
    <property type="evidence" value="ECO:0007669"/>
    <property type="project" value="UniProtKB-UniRule"/>
</dbReference>
<name>A0A0C2MD20_THEKT</name>
<reference evidence="10 11" key="1">
    <citation type="journal article" date="2014" name="Genome Biol. Evol.">
        <title>The genome of the myxosporean Thelohanellus kitauei shows adaptations to nutrient acquisition within its fish host.</title>
        <authorList>
            <person name="Yang Y."/>
            <person name="Xiong J."/>
            <person name="Zhou Z."/>
            <person name="Huo F."/>
            <person name="Miao W."/>
            <person name="Ran C."/>
            <person name="Liu Y."/>
            <person name="Zhang J."/>
            <person name="Feng J."/>
            <person name="Wang M."/>
            <person name="Wang M."/>
            <person name="Wang L."/>
            <person name="Yao B."/>
        </authorList>
    </citation>
    <scope>NUCLEOTIDE SEQUENCE [LARGE SCALE GENOMIC DNA]</scope>
    <source>
        <strain evidence="10">Wuqing</strain>
    </source>
</reference>
<keyword evidence="3 8" id="KW-0479">Metal-binding</keyword>
<feature type="region of interest" description="Disordered" evidence="9">
    <location>
        <begin position="125"/>
        <end position="153"/>
    </location>
</feature>
<keyword evidence="11" id="KW-1185">Reference proteome</keyword>
<dbReference type="PANTHER" id="PTHR12111:SF1">
    <property type="entry name" value="SPLICING FACTOR YJU2"/>
    <property type="match status" value="1"/>
</dbReference>
<keyword evidence="2" id="KW-0507">mRNA processing</keyword>
<evidence type="ECO:0000256" key="6">
    <source>
        <dbReference type="ARBA" id="ARBA00023187"/>
    </source>
</evidence>
<evidence type="ECO:0000256" key="3">
    <source>
        <dbReference type="ARBA" id="ARBA00022723"/>
    </source>
</evidence>
<feature type="binding site" evidence="8">
    <location>
        <position position="50"/>
    </location>
    <ligand>
        <name>Zn(2+)</name>
        <dbReference type="ChEBI" id="CHEBI:29105"/>
    </ligand>
</feature>
<sequence>MSERKVLNKYYPPDFDGAKIPRGPPPNLNPNIKRVRQITIRLMAPMSMRCNTCGEYIYKGKKFNARQETVRNEDYLGLRIYRFYIKCPNCVSEITFKTDPEHTDYVVEDGATRSFQAARIAELQEEERRKQEEEEERTNPMQALEKRTNESRREMEKLEHLEELRDYNKRHCAVDHDLLLRKHIEKNSLYELDLDDDALVRQIYAQKNEDYTELDELIASKDEAQKFKVVKVSGSTRNTKPFLKFRKTNEEGQKCTPGLSIVNNYSSSDES</sequence>
<evidence type="ECO:0000256" key="7">
    <source>
        <dbReference type="ARBA" id="ARBA00023242"/>
    </source>
</evidence>
<comment type="similarity">
    <text evidence="8">Belongs to the CWC16 family. YJU2 subfamily.</text>
</comment>
<keyword evidence="4 8" id="KW-0747">Spliceosome</keyword>
<feature type="binding site" evidence="8">
    <location>
        <position position="90"/>
    </location>
    <ligand>
        <name>Zn(2+)</name>
        <dbReference type="ChEBI" id="CHEBI:29105"/>
    </ligand>
</feature>
<dbReference type="GO" id="GO:0071006">
    <property type="term" value="C:U2-type catalytic step 1 spliceosome"/>
    <property type="evidence" value="ECO:0007669"/>
    <property type="project" value="UniProtKB-UniRule"/>
</dbReference>
<dbReference type="Pfam" id="PF04502">
    <property type="entry name" value="Saf4_Yju2"/>
    <property type="match status" value="1"/>
</dbReference>
<evidence type="ECO:0000256" key="1">
    <source>
        <dbReference type="ARBA" id="ARBA00004123"/>
    </source>
</evidence>
<keyword evidence="6" id="KW-0508">mRNA splicing</keyword>
<feature type="binding site" evidence="8">
    <location>
        <position position="87"/>
    </location>
    <ligand>
        <name>Zn(2+)</name>
        <dbReference type="ChEBI" id="CHEBI:29105"/>
    </ligand>
</feature>
<comment type="subunit">
    <text evidence="8">Component of the spliceosome. Present in the activated B complex, the catalytically activated B* complex which catalyzes the branching, the catalytic step 1 C complex catalyzing the exon ligation, and the postcatalytic P complex containing the ligated exons (mRNA) and the excised lariat intron.</text>
</comment>
<dbReference type="OrthoDB" id="674963at2759"/>
<dbReference type="HAMAP" id="MF_03226">
    <property type="entry name" value="YJU2"/>
    <property type="match status" value="1"/>
</dbReference>
<gene>
    <name evidence="10" type="ORF">RF11_16322</name>
</gene>
<dbReference type="AlphaFoldDB" id="A0A0C2MD20"/>
<proteinExistence type="inferred from homology"/>
<comment type="subcellular location">
    <subcellularLocation>
        <location evidence="1 8">Nucleus</location>
    </subcellularLocation>
</comment>
<evidence type="ECO:0000256" key="5">
    <source>
        <dbReference type="ARBA" id="ARBA00022833"/>
    </source>
</evidence>
<comment type="caution">
    <text evidence="10">The sequence shown here is derived from an EMBL/GenBank/DDBJ whole genome shotgun (WGS) entry which is preliminary data.</text>
</comment>
<evidence type="ECO:0000256" key="4">
    <source>
        <dbReference type="ARBA" id="ARBA00022728"/>
    </source>
</evidence>
<feature type="binding site" evidence="8">
    <location>
        <position position="53"/>
    </location>
    <ligand>
        <name>Zn(2+)</name>
        <dbReference type="ChEBI" id="CHEBI:29105"/>
    </ligand>
</feature>
<accession>A0A0C2MD20</accession>
<dbReference type="EMBL" id="JWZT01005087">
    <property type="protein sequence ID" value="KII62199.1"/>
    <property type="molecule type" value="Genomic_DNA"/>
</dbReference>
<organism evidence="10 11">
    <name type="scientific">Thelohanellus kitauei</name>
    <name type="common">Myxosporean</name>
    <dbReference type="NCBI Taxonomy" id="669202"/>
    <lineage>
        <taxon>Eukaryota</taxon>
        <taxon>Metazoa</taxon>
        <taxon>Cnidaria</taxon>
        <taxon>Myxozoa</taxon>
        <taxon>Myxosporea</taxon>
        <taxon>Bivalvulida</taxon>
        <taxon>Platysporina</taxon>
        <taxon>Myxobolidae</taxon>
        <taxon>Thelohanellus</taxon>
    </lineage>
</organism>
<dbReference type="GO" id="GO:0046872">
    <property type="term" value="F:metal ion binding"/>
    <property type="evidence" value="ECO:0007669"/>
    <property type="project" value="UniProtKB-KW"/>
</dbReference>
<evidence type="ECO:0000256" key="8">
    <source>
        <dbReference type="HAMAP-Rule" id="MF_03226"/>
    </source>
</evidence>
<keyword evidence="7 8" id="KW-0539">Nucleus</keyword>
<dbReference type="Proteomes" id="UP000031668">
    <property type="component" value="Unassembled WGS sequence"/>
</dbReference>
<evidence type="ECO:0000256" key="9">
    <source>
        <dbReference type="SAM" id="MobiDB-lite"/>
    </source>
</evidence>
<evidence type="ECO:0000313" key="11">
    <source>
        <dbReference type="Proteomes" id="UP000031668"/>
    </source>
</evidence>
<keyword evidence="5 8" id="KW-0862">Zinc</keyword>
<feature type="compositionally biased region" description="Basic and acidic residues" evidence="9">
    <location>
        <begin position="144"/>
        <end position="153"/>
    </location>
</feature>
<dbReference type="InterPro" id="IPR043701">
    <property type="entry name" value="Yju2"/>
</dbReference>
<evidence type="ECO:0000313" key="10">
    <source>
        <dbReference type="EMBL" id="KII62199.1"/>
    </source>
</evidence>